<comment type="function">
    <text evidence="7">One of the primary rRNA binding proteins, it binds directly to 16S rRNA central domain where it helps coordinate assembly of the platform of the 30S subunit.</text>
</comment>
<keyword evidence="3 7" id="KW-0694">RNA-binding</keyword>
<gene>
    <name evidence="7" type="primary">rpsH</name>
    <name evidence="9" type="ORF">A2Y83_04375</name>
</gene>
<evidence type="ECO:0000256" key="3">
    <source>
        <dbReference type="ARBA" id="ARBA00022884"/>
    </source>
</evidence>
<accession>A0A1F5S3K3</accession>
<evidence type="ECO:0000256" key="2">
    <source>
        <dbReference type="ARBA" id="ARBA00022730"/>
    </source>
</evidence>
<evidence type="ECO:0000256" key="4">
    <source>
        <dbReference type="ARBA" id="ARBA00022980"/>
    </source>
</evidence>
<dbReference type="GO" id="GO:0005840">
    <property type="term" value="C:ribosome"/>
    <property type="evidence" value="ECO:0007669"/>
    <property type="project" value="UniProtKB-KW"/>
</dbReference>
<sequence>MMTDPIADMLTRIRNANLSKKKVLVLPYSKIKIRILEILKEGNYIMGYEIIKNKFDEIEVKLKYDANGKPSVTVLKRVSKPSRRIYVSKENLPTVLNNFGIAIISTSQGIMSNKEAKKKGIGGEVICEVY</sequence>
<evidence type="ECO:0000256" key="7">
    <source>
        <dbReference type="HAMAP-Rule" id="MF_01302"/>
    </source>
</evidence>
<comment type="subunit">
    <text evidence="7">Part of the 30S ribosomal subunit. Contacts proteins S5 and S12.</text>
</comment>
<dbReference type="NCBIfam" id="NF001109">
    <property type="entry name" value="PRK00136.1"/>
    <property type="match status" value="1"/>
</dbReference>
<dbReference type="GO" id="GO:0003735">
    <property type="term" value="F:structural constituent of ribosome"/>
    <property type="evidence" value="ECO:0007669"/>
    <property type="project" value="InterPro"/>
</dbReference>
<dbReference type="HAMAP" id="MF_01302_B">
    <property type="entry name" value="Ribosomal_uS8_B"/>
    <property type="match status" value="1"/>
</dbReference>
<dbReference type="AlphaFoldDB" id="A0A1F5S3K3"/>
<dbReference type="STRING" id="1797985.A2Y83_04375"/>
<keyword evidence="4 7" id="KW-0689">Ribosomal protein</keyword>
<evidence type="ECO:0000313" key="9">
    <source>
        <dbReference type="EMBL" id="OGF21264.1"/>
    </source>
</evidence>
<dbReference type="Pfam" id="PF00410">
    <property type="entry name" value="Ribosomal_S8"/>
    <property type="match status" value="1"/>
</dbReference>
<dbReference type="GO" id="GO:0019843">
    <property type="term" value="F:rRNA binding"/>
    <property type="evidence" value="ECO:0007669"/>
    <property type="project" value="UniProtKB-UniRule"/>
</dbReference>
<dbReference type="Proteomes" id="UP000178323">
    <property type="component" value="Unassembled WGS sequence"/>
</dbReference>
<proteinExistence type="inferred from homology"/>
<dbReference type="InterPro" id="IPR047863">
    <property type="entry name" value="Ribosomal_uS8_CS"/>
</dbReference>
<dbReference type="Gene3D" id="3.30.1370.30">
    <property type="match status" value="1"/>
</dbReference>
<name>A0A1F5S3K3_9BACT</name>
<dbReference type="SUPFAM" id="SSF56047">
    <property type="entry name" value="Ribosomal protein S8"/>
    <property type="match status" value="1"/>
</dbReference>
<reference evidence="9 10" key="1">
    <citation type="journal article" date="2016" name="Nat. Commun.">
        <title>Thousands of microbial genomes shed light on interconnected biogeochemical processes in an aquifer system.</title>
        <authorList>
            <person name="Anantharaman K."/>
            <person name="Brown C.T."/>
            <person name="Hug L.A."/>
            <person name="Sharon I."/>
            <person name="Castelle C.J."/>
            <person name="Probst A.J."/>
            <person name="Thomas B.C."/>
            <person name="Singh A."/>
            <person name="Wilkins M.J."/>
            <person name="Karaoz U."/>
            <person name="Brodie E.L."/>
            <person name="Williams K.H."/>
            <person name="Hubbard S.S."/>
            <person name="Banfield J.F."/>
        </authorList>
    </citation>
    <scope>NUCLEOTIDE SEQUENCE [LARGE SCALE GENOMIC DNA]</scope>
</reference>
<dbReference type="FunFam" id="3.30.1370.30:FF:000002">
    <property type="entry name" value="30S ribosomal protein S8"/>
    <property type="match status" value="1"/>
</dbReference>
<dbReference type="FunFam" id="3.30.1490.10:FF:000001">
    <property type="entry name" value="30S ribosomal protein S8"/>
    <property type="match status" value="1"/>
</dbReference>
<dbReference type="InterPro" id="IPR000630">
    <property type="entry name" value="Ribosomal_uS8"/>
</dbReference>
<evidence type="ECO:0000256" key="1">
    <source>
        <dbReference type="ARBA" id="ARBA00006471"/>
    </source>
</evidence>
<dbReference type="Gene3D" id="3.30.1490.10">
    <property type="match status" value="1"/>
</dbReference>
<dbReference type="GO" id="GO:0006412">
    <property type="term" value="P:translation"/>
    <property type="evidence" value="ECO:0007669"/>
    <property type="project" value="UniProtKB-UniRule"/>
</dbReference>
<protein>
    <recommendedName>
        <fullName evidence="6 7">Small ribosomal subunit protein uS8</fullName>
    </recommendedName>
</protein>
<evidence type="ECO:0000256" key="6">
    <source>
        <dbReference type="ARBA" id="ARBA00035258"/>
    </source>
</evidence>
<dbReference type="PANTHER" id="PTHR11758">
    <property type="entry name" value="40S RIBOSOMAL PROTEIN S15A"/>
    <property type="match status" value="1"/>
</dbReference>
<evidence type="ECO:0000256" key="5">
    <source>
        <dbReference type="ARBA" id="ARBA00023274"/>
    </source>
</evidence>
<comment type="similarity">
    <text evidence="1 7 8">Belongs to the universal ribosomal protein uS8 family.</text>
</comment>
<comment type="caution">
    <text evidence="9">The sequence shown here is derived from an EMBL/GenBank/DDBJ whole genome shotgun (WGS) entry which is preliminary data.</text>
</comment>
<keyword evidence="2 7" id="KW-0699">rRNA-binding</keyword>
<dbReference type="InterPro" id="IPR035987">
    <property type="entry name" value="Ribosomal_uS8_sf"/>
</dbReference>
<evidence type="ECO:0000313" key="10">
    <source>
        <dbReference type="Proteomes" id="UP000178323"/>
    </source>
</evidence>
<dbReference type="GO" id="GO:0005737">
    <property type="term" value="C:cytoplasm"/>
    <property type="evidence" value="ECO:0007669"/>
    <property type="project" value="UniProtKB-ARBA"/>
</dbReference>
<dbReference type="PROSITE" id="PS00053">
    <property type="entry name" value="RIBOSOMAL_S8"/>
    <property type="match status" value="1"/>
</dbReference>
<organism evidence="9 10">
    <name type="scientific">Candidatus Falkowbacteria bacterium RBG_13_39_14</name>
    <dbReference type="NCBI Taxonomy" id="1797985"/>
    <lineage>
        <taxon>Bacteria</taxon>
        <taxon>Candidatus Falkowiibacteriota</taxon>
    </lineage>
</organism>
<evidence type="ECO:0000256" key="8">
    <source>
        <dbReference type="RuleBase" id="RU003660"/>
    </source>
</evidence>
<dbReference type="EMBL" id="MFFS01000066">
    <property type="protein sequence ID" value="OGF21264.1"/>
    <property type="molecule type" value="Genomic_DNA"/>
</dbReference>
<dbReference type="GO" id="GO:1990904">
    <property type="term" value="C:ribonucleoprotein complex"/>
    <property type="evidence" value="ECO:0007669"/>
    <property type="project" value="UniProtKB-KW"/>
</dbReference>
<keyword evidence="5 7" id="KW-0687">Ribonucleoprotein</keyword>